<keyword evidence="2" id="KW-1185">Reference proteome</keyword>
<dbReference type="Proteomes" id="UP001154240">
    <property type="component" value="Unassembled WGS sequence"/>
</dbReference>
<protein>
    <submittedName>
        <fullName evidence="1">Uncharacterized protein</fullName>
    </submittedName>
</protein>
<sequence>MADKVVILEEIPENALIKRAIEKKFQQECEIIPYLVKGLNILRSTKYVLIIINESFSAKDTLQTMAKKQNVILNGIKFIRQDSVNQTTPIIITYNSLGCPSPLDNSSYMEGLDDYLHEGASLCLSLQDNFNQKLVRALSSYL</sequence>
<name>A0A9X4MHH6_9BACT</name>
<organism evidence="1 2">
    <name type="scientific">Thiovibrio frasassiensis</name>
    <dbReference type="NCBI Taxonomy" id="2984131"/>
    <lineage>
        <taxon>Bacteria</taxon>
        <taxon>Pseudomonadati</taxon>
        <taxon>Thermodesulfobacteriota</taxon>
        <taxon>Desulfobulbia</taxon>
        <taxon>Desulfobulbales</taxon>
        <taxon>Thiovibrionaceae</taxon>
        <taxon>Thiovibrio</taxon>
    </lineage>
</organism>
<dbReference type="EMBL" id="JAPHEH010000001">
    <property type="protein sequence ID" value="MDG4476727.1"/>
    <property type="molecule type" value="Genomic_DNA"/>
</dbReference>
<dbReference type="AlphaFoldDB" id="A0A9X4MHH6"/>
<reference evidence="1" key="2">
    <citation type="submission" date="2022-10" db="EMBL/GenBank/DDBJ databases">
        <authorList>
            <person name="Aronson H.S."/>
        </authorList>
    </citation>
    <scope>NUCLEOTIDE SEQUENCE</scope>
    <source>
        <strain evidence="1">RS19-109</strain>
    </source>
</reference>
<accession>A0A9X4MHH6</accession>
<evidence type="ECO:0000313" key="2">
    <source>
        <dbReference type="Proteomes" id="UP001154240"/>
    </source>
</evidence>
<proteinExistence type="predicted"/>
<evidence type="ECO:0000313" key="1">
    <source>
        <dbReference type="EMBL" id="MDG4476727.1"/>
    </source>
</evidence>
<reference evidence="1" key="1">
    <citation type="journal article" date="2022" name="bioRxiv">
        <title>Thiovibrio frasassiensisgen. nov., sp. nov., an autotrophic, elemental sulfur disproportionating bacterium isolated from sulfidic karst sediment, and proposal of Thiovibrionaceae fam. nov.</title>
        <authorList>
            <person name="Aronson H."/>
            <person name="Thomas C."/>
            <person name="Bhattacharyya M."/>
            <person name="Eckstein S."/>
            <person name="Jensen S."/>
            <person name="Barco R."/>
            <person name="Macalady J."/>
            <person name="Amend J."/>
        </authorList>
    </citation>
    <scope>NUCLEOTIDE SEQUENCE</scope>
    <source>
        <strain evidence="1">RS19-109</strain>
    </source>
</reference>
<dbReference type="RefSeq" id="WP_307633692.1">
    <property type="nucleotide sequence ID" value="NZ_JAPHEH010000001.1"/>
</dbReference>
<comment type="caution">
    <text evidence="1">The sequence shown here is derived from an EMBL/GenBank/DDBJ whole genome shotgun (WGS) entry which is preliminary data.</text>
</comment>
<gene>
    <name evidence="1" type="ORF">OLX77_11240</name>
</gene>